<accession>A0A6J4QBK8</accession>
<evidence type="ECO:0000313" key="4">
    <source>
        <dbReference type="EMBL" id="CAA9440026.1"/>
    </source>
</evidence>
<name>A0A6J4QBK8_9ACTN</name>
<dbReference type="GO" id="GO:0006313">
    <property type="term" value="P:DNA transposition"/>
    <property type="evidence" value="ECO:0007669"/>
    <property type="project" value="InterPro"/>
</dbReference>
<feature type="domain" description="Insertion element IS402-like" evidence="3">
    <location>
        <begin position="10"/>
        <end position="82"/>
    </location>
</feature>
<dbReference type="AlphaFoldDB" id="A0A6J4QBK8"/>
<dbReference type="GO" id="GO:0004803">
    <property type="term" value="F:transposase activity"/>
    <property type="evidence" value="ECO:0007669"/>
    <property type="project" value="InterPro"/>
</dbReference>
<dbReference type="InterPro" id="IPR002559">
    <property type="entry name" value="Transposase_11"/>
</dbReference>
<evidence type="ECO:0000259" key="2">
    <source>
        <dbReference type="Pfam" id="PF01609"/>
    </source>
</evidence>
<feature type="region of interest" description="Disordered" evidence="1">
    <location>
        <begin position="101"/>
        <end position="124"/>
    </location>
</feature>
<dbReference type="GO" id="GO:0003677">
    <property type="term" value="F:DNA binding"/>
    <property type="evidence" value="ECO:0007669"/>
    <property type="project" value="InterPro"/>
</dbReference>
<proteinExistence type="predicted"/>
<gene>
    <name evidence="4" type="ORF">AVDCRST_MAG01-01-3548</name>
</gene>
<evidence type="ECO:0000259" key="3">
    <source>
        <dbReference type="Pfam" id="PF13340"/>
    </source>
</evidence>
<dbReference type="EMBL" id="CADCUW010000462">
    <property type="protein sequence ID" value="CAA9440026.1"/>
    <property type="molecule type" value="Genomic_DNA"/>
</dbReference>
<organism evidence="4">
    <name type="scientific">uncultured Rubrobacteraceae bacterium</name>
    <dbReference type="NCBI Taxonomy" id="349277"/>
    <lineage>
        <taxon>Bacteria</taxon>
        <taxon>Bacillati</taxon>
        <taxon>Actinomycetota</taxon>
        <taxon>Rubrobacteria</taxon>
        <taxon>Rubrobacterales</taxon>
        <taxon>Rubrobacteraceae</taxon>
        <taxon>environmental samples</taxon>
    </lineage>
</organism>
<dbReference type="PANTHER" id="PTHR30007">
    <property type="entry name" value="PHP DOMAIN PROTEIN"/>
    <property type="match status" value="1"/>
</dbReference>
<protein>
    <submittedName>
        <fullName evidence="4">Mobile element protein</fullName>
    </submittedName>
</protein>
<dbReference type="Pfam" id="PF13340">
    <property type="entry name" value="DUF4096"/>
    <property type="match status" value="1"/>
</dbReference>
<dbReference type="NCBIfam" id="NF033580">
    <property type="entry name" value="transpos_IS5_3"/>
    <property type="match status" value="1"/>
</dbReference>
<dbReference type="InterPro" id="IPR025161">
    <property type="entry name" value="IS402-like_dom"/>
</dbReference>
<feature type="domain" description="Transposase IS4-like" evidence="2">
    <location>
        <begin position="100"/>
        <end position="165"/>
    </location>
</feature>
<dbReference type="PANTHER" id="PTHR30007:SF0">
    <property type="entry name" value="TRANSPOSASE"/>
    <property type="match status" value="1"/>
</dbReference>
<sequence>MESKRYPTDLSDDEWRCIRPHLPDPAGQGRPRLHGLRAILDAVFYVLKSGCPWRWLPRDFPPWKTVYDWFRRGRIDGTWKRLNAELRELLRVQLGKDPNPSAGIVDSQSVKTTGVGGQDRGFDPAKKVDGRKRHLLVDTEGLVLEAQVHSARVPDQDGIRLLLEQRCGVALRAFLTCGSTRATGGRAESGSRR</sequence>
<dbReference type="Pfam" id="PF01609">
    <property type="entry name" value="DDE_Tnp_1"/>
    <property type="match status" value="1"/>
</dbReference>
<evidence type="ECO:0000256" key="1">
    <source>
        <dbReference type="SAM" id="MobiDB-lite"/>
    </source>
</evidence>
<reference evidence="4" key="1">
    <citation type="submission" date="2020-02" db="EMBL/GenBank/DDBJ databases">
        <authorList>
            <person name="Meier V. D."/>
        </authorList>
    </citation>
    <scope>NUCLEOTIDE SEQUENCE</scope>
    <source>
        <strain evidence="4">AVDCRST_MAG01</strain>
    </source>
</reference>